<dbReference type="SUPFAM" id="SSF52980">
    <property type="entry name" value="Restriction endonuclease-like"/>
    <property type="match status" value="1"/>
</dbReference>
<feature type="region of interest" description="Disordered" evidence="1">
    <location>
        <begin position="284"/>
        <end position="312"/>
    </location>
</feature>
<accession>A0ABN2MXR2</accession>
<dbReference type="InterPro" id="IPR011335">
    <property type="entry name" value="Restrct_endonuc-II-like"/>
</dbReference>
<reference evidence="2 3" key="1">
    <citation type="journal article" date="2019" name="Int. J. Syst. Evol. Microbiol.">
        <title>The Global Catalogue of Microorganisms (GCM) 10K type strain sequencing project: providing services to taxonomists for standard genome sequencing and annotation.</title>
        <authorList>
            <consortium name="The Broad Institute Genomics Platform"/>
            <consortium name="The Broad Institute Genome Sequencing Center for Infectious Disease"/>
            <person name="Wu L."/>
            <person name="Ma J."/>
        </authorList>
    </citation>
    <scope>NUCLEOTIDE SEQUENCE [LARGE SCALE GENOMIC DNA]</scope>
    <source>
        <strain evidence="2 3">JCM 16009</strain>
    </source>
</reference>
<evidence type="ECO:0000313" key="3">
    <source>
        <dbReference type="Proteomes" id="UP001500449"/>
    </source>
</evidence>
<comment type="caution">
    <text evidence="2">The sequence shown here is derived from an EMBL/GenBank/DDBJ whole genome shotgun (WGS) entry which is preliminary data.</text>
</comment>
<keyword evidence="3" id="KW-1185">Reference proteome</keyword>
<organism evidence="2 3">
    <name type="scientific">Pseudonocardia ailaonensis</name>
    <dbReference type="NCBI Taxonomy" id="367279"/>
    <lineage>
        <taxon>Bacteria</taxon>
        <taxon>Bacillati</taxon>
        <taxon>Actinomycetota</taxon>
        <taxon>Actinomycetes</taxon>
        <taxon>Pseudonocardiales</taxon>
        <taxon>Pseudonocardiaceae</taxon>
        <taxon>Pseudonocardia</taxon>
    </lineage>
</organism>
<protein>
    <submittedName>
        <fullName evidence="2">Type IV toxin-antitoxin system AbiEi family antitoxin domain-containing protein</fullName>
    </submittedName>
</protein>
<dbReference type="EMBL" id="BAAAQK010000005">
    <property type="protein sequence ID" value="GAA1842361.1"/>
    <property type="molecule type" value="Genomic_DNA"/>
</dbReference>
<gene>
    <name evidence="2" type="ORF">GCM10009836_22200</name>
</gene>
<name>A0ABN2MXR2_9PSEU</name>
<evidence type="ECO:0000313" key="2">
    <source>
        <dbReference type="EMBL" id="GAA1842361.1"/>
    </source>
</evidence>
<evidence type="ECO:0000256" key="1">
    <source>
        <dbReference type="SAM" id="MobiDB-lite"/>
    </source>
</evidence>
<sequence length="312" mass="32840">MLTREQARGAGLTGEAIDRRLAARHWVPLHPRVYRDSGHRLTDEVRIRAAVLWAGEGAVLSGLAAAWWHGLAPAPAGEVVVIVPRRRGPRSRAGVTVRRRDLDPVDRGVLRAVPVTAAPLTVLEAAVELGAAGPGFLDRALRTRVGFAEVAAALARNRGAAGAASAAILLDGAAVRSEAVTLDLLVRAVRDARVIGWRVHHPALGMVLPLAFPRSRVAVQVEGWARPVDPARIRRELWQEHVLRRAGWTIARVGRHELVADRAGTIRALVGTVAAAGRHGVAAARSGDAAGRAGDAARAATAPRARPAGAAG</sequence>
<dbReference type="Proteomes" id="UP001500449">
    <property type="component" value="Unassembled WGS sequence"/>
</dbReference>
<proteinExistence type="predicted"/>